<dbReference type="EMBL" id="CP022132">
    <property type="protein sequence ID" value="ASG68883.1"/>
    <property type="molecule type" value="Genomic_DNA"/>
</dbReference>
<dbReference type="PANTHER" id="PTHR43747">
    <property type="entry name" value="FAD-BINDING PROTEIN"/>
    <property type="match status" value="1"/>
</dbReference>
<dbReference type="Proteomes" id="UP000249910">
    <property type="component" value="Chromosome"/>
</dbReference>
<evidence type="ECO:0000313" key="2">
    <source>
        <dbReference type="EMBL" id="ASG68883.1"/>
    </source>
</evidence>
<dbReference type="Gene3D" id="3.50.50.60">
    <property type="entry name" value="FAD/NAD(P)-binding domain"/>
    <property type="match status" value="1"/>
</dbReference>
<dbReference type="InterPro" id="IPR002938">
    <property type="entry name" value="FAD-bd"/>
</dbReference>
<dbReference type="InterPro" id="IPR036188">
    <property type="entry name" value="FAD/NAD-bd_sf"/>
</dbReference>
<reference evidence="2 3" key="1">
    <citation type="submission" date="2017-06" db="EMBL/GenBank/DDBJ databases">
        <title>Complete genome of Francisella halioticida.</title>
        <authorList>
            <person name="Sjodin A."/>
        </authorList>
    </citation>
    <scope>NUCLEOTIDE SEQUENCE [LARGE SCALE GENOMIC DNA]</scope>
    <source>
        <strain evidence="2 3">DSM 23729</strain>
    </source>
</reference>
<evidence type="ECO:0000313" key="3">
    <source>
        <dbReference type="Proteomes" id="UP000249910"/>
    </source>
</evidence>
<dbReference type="PANTHER" id="PTHR43747:SF1">
    <property type="entry name" value="SLR1998 PROTEIN"/>
    <property type="match status" value="1"/>
</dbReference>
<accession>A0ABN5B2S3</accession>
<dbReference type="InterPro" id="IPR050816">
    <property type="entry name" value="Flavin-dep_Halogenase_NPB"/>
</dbReference>
<evidence type="ECO:0000259" key="1">
    <source>
        <dbReference type="Pfam" id="PF01494"/>
    </source>
</evidence>
<protein>
    <submittedName>
        <fullName evidence="2">FAD-dependent oxidoreductase</fullName>
    </submittedName>
</protein>
<dbReference type="PRINTS" id="PR00420">
    <property type="entry name" value="RNGMNOXGNASE"/>
</dbReference>
<keyword evidence="3" id="KW-1185">Reference proteome</keyword>
<gene>
    <name evidence="2" type="ORF">CDV26_11300</name>
</gene>
<dbReference type="RefSeq" id="WP_088773342.1">
    <property type="nucleotide sequence ID" value="NZ_AP023082.1"/>
</dbReference>
<feature type="domain" description="FAD-binding" evidence="1">
    <location>
        <begin position="8"/>
        <end position="335"/>
    </location>
</feature>
<organism evidence="2 3">
    <name type="scientific">Francisella halioticida</name>
    <dbReference type="NCBI Taxonomy" id="549298"/>
    <lineage>
        <taxon>Bacteria</taxon>
        <taxon>Pseudomonadati</taxon>
        <taxon>Pseudomonadota</taxon>
        <taxon>Gammaproteobacteria</taxon>
        <taxon>Thiotrichales</taxon>
        <taxon>Francisellaceae</taxon>
        <taxon>Francisella</taxon>
    </lineage>
</organism>
<dbReference type="SUPFAM" id="SSF51905">
    <property type="entry name" value="FAD/NAD(P)-binding domain"/>
    <property type="match status" value="1"/>
</dbReference>
<name>A0ABN5B2S3_9GAMM</name>
<sequence>MIDINLTAKVVIIGAGPSGSVAASLLAQKGYEVIIVEKEQFPRFSIGESLLPQSMTFFKQAGLLDEISKEECFQYKNGAVFSNSFKFTSVDFNEKFANGYSSTYQVKRGVFDKILADKVESSGVKVFYKTQVKDVLQNSKGIQLKVYNLETHKEYFIDAEFILDGSGFGRVLPRLLNLETPSEFPTRHAYFCHIRDNIKREDFDRNKIFIGIHPRQRDIWYWLIPFADGTASVGVVVPNDFFNDNNSTTTNEHVLKDFIQQMPYLDSILENAVFITNAQKITGYSSNVSRLYGDNYALLGNAAEFLDPVFSSGITIAVKSASLAVNVLDKRFRGEEVDWSEEFVKPLYVGINTFKEFVHAWYSGELQKIIFQSNINSSIKRMVISVLAGYAWDENNPFVNDSKRKLKLLSSLCSDI</sequence>
<dbReference type="Pfam" id="PF01494">
    <property type="entry name" value="FAD_binding_3"/>
    <property type="match status" value="1"/>
</dbReference>
<proteinExistence type="predicted"/>